<dbReference type="InterPro" id="IPR016933">
    <property type="entry name" value="UCP029688_pentapep"/>
</dbReference>
<dbReference type="InterPro" id="IPR001646">
    <property type="entry name" value="5peptide_repeat"/>
</dbReference>
<dbReference type="PIRSF" id="PIRSF029688">
    <property type="entry name" value="UCP29688_pentapep"/>
    <property type="match status" value="1"/>
</dbReference>
<evidence type="ECO:0008006" key="3">
    <source>
        <dbReference type="Google" id="ProtNLM"/>
    </source>
</evidence>
<dbReference type="Pfam" id="PF00805">
    <property type="entry name" value="Pentapeptide"/>
    <property type="match status" value="1"/>
</dbReference>
<dbReference type="AlphaFoldDB" id="A0A1T2L775"/>
<dbReference type="Proteomes" id="UP000191110">
    <property type="component" value="Unassembled WGS sequence"/>
</dbReference>
<name>A0A1T2L775_9GAMM</name>
<comment type="caution">
    <text evidence="1">The sequence shown here is derived from an EMBL/GenBank/DDBJ whole genome shotgun (WGS) entry which is preliminary data.</text>
</comment>
<proteinExistence type="predicted"/>
<protein>
    <recommendedName>
        <fullName evidence="3">Pentapeptide repeat-containing protein</fullName>
    </recommendedName>
</protein>
<accession>A0A1T2L775</accession>
<evidence type="ECO:0000313" key="1">
    <source>
        <dbReference type="EMBL" id="OOZ40957.1"/>
    </source>
</evidence>
<dbReference type="Gene3D" id="2.160.20.80">
    <property type="entry name" value="E3 ubiquitin-protein ligase SopA"/>
    <property type="match status" value="1"/>
</dbReference>
<reference evidence="1 2" key="1">
    <citation type="submission" date="2016-11" db="EMBL/GenBank/DDBJ databases">
        <title>Mixed transmission modes and dynamic genome evolution in an obligate animal-bacterial symbiosis.</title>
        <authorList>
            <person name="Russell S.L."/>
            <person name="Corbett-Detig R.B."/>
            <person name="Cavanaugh C.M."/>
        </authorList>
    </citation>
    <scope>NUCLEOTIDE SEQUENCE [LARGE SCALE GENOMIC DNA]</scope>
    <source>
        <strain evidence="1">Sveles-Q1</strain>
    </source>
</reference>
<dbReference type="SUPFAM" id="SSF141571">
    <property type="entry name" value="Pentapeptide repeat-like"/>
    <property type="match status" value="1"/>
</dbReference>
<sequence>MSTPEIRDDPLYQLLRHGKVEEFNEQIRAGATCDLTGADLRGLDLRGMIADGLDLSDSYLRQSDLRGIDFRNCNIRGTSLFGAKISGTYFPKELRAEEITLSLLHGIRIRYEDQSER</sequence>
<evidence type="ECO:0000313" key="2">
    <source>
        <dbReference type="Proteomes" id="UP000191110"/>
    </source>
</evidence>
<dbReference type="OrthoDB" id="7061297at2"/>
<dbReference type="EMBL" id="MPRL01000015">
    <property type="protein sequence ID" value="OOZ40957.1"/>
    <property type="molecule type" value="Genomic_DNA"/>
</dbReference>
<dbReference type="RefSeq" id="WP_078483057.1">
    <property type="nucleotide sequence ID" value="NZ_MPRL01000015.1"/>
</dbReference>
<gene>
    <name evidence="1" type="ORF">BOW53_05350</name>
</gene>
<keyword evidence="2" id="KW-1185">Reference proteome</keyword>
<organism evidence="1 2">
    <name type="scientific">Solemya pervernicosa gill symbiont</name>
    <dbReference type="NCBI Taxonomy" id="642797"/>
    <lineage>
        <taxon>Bacteria</taxon>
        <taxon>Pseudomonadati</taxon>
        <taxon>Pseudomonadota</taxon>
        <taxon>Gammaproteobacteria</taxon>
        <taxon>sulfur-oxidizing symbionts</taxon>
    </lineage>
</organism>